<accession>A0A939C138</accession>
<reference evidence="13" key="1">
    <citation type="submission" date="2021-01" db="EMBL/GenBank/DDBJ databases">
        <title>YIM 132084 draft genome.</title>
        <authorList>
            <person name="An D."/>
        </authorList>
    </citation>
    <scope>NUCLEOTIDE SEQUENCE</scope>
    <source>
        <strain evidence="13">YIM 132084</strain>
    </source>
</reference>
<dbReference type="GO" id="GO:0005886">
    <property type="term" value="C:plasma membrane"/>
    <property type="evidence" value="ECO:0007669"/>
    <property type="project" value="UniProtKB-SubCell"/>
</dbReference>
<evidence type="ECO:0000256" key="8">
    <source>
        <dbReference type="ARBA" id="ARBA00023136"/>
    </source>
</evidence>
<evidence type="ECO:0000256" key="5">
    <source>
        <dbReference type="ARBA" id="ARBA00022989"/>
    </source>
</evidence>
<dbReference type="Pfam" id="PF00999">
    <property type="entry name" value="Na_H_Exchanger"/>
    <property type="match status" value="1"/>
</dbReference>
<dbReference type="RefSeq" id="WP_205262354.1">
    <property type="nucleotide sequence ID" value="NZ_JAERWK010000026.1"/>
</dbReference>
<dbReference type="Proteomes" id="UP000663792">
    <property type="component" value="Unassembled WGS sequence"/>
</dbReference>
<evidence type="ECO:0000256" key="1">
    <source>
        <dbReference type="ARBA" id="ARBA00004651"/>
    </source>
</evidence>
<evidence type="ECO:0000256" key="7">
    <source>
        <dbReference type="ARBA" id="ARBA00023065"/>
    </source>
</evidence>
<evidence type="ECO:0000256" key="10">
    <source>
        <dbReference type="SAM" id="MobiDB-lite"/>
    </source>
</evidence>
<evidence type="ECO:0000256" key="6">
    <source>
        <dbReference type="ARBA" id="ARBA00023053"/>
    </source>
</evidence>
<evidence type="ECO:0000259" key="12">
    <source>
        <dbReference type="Pfam" id="PF00999"/>
    </source>
</evidence>
<feature type="compositionally biased region" description="Low complexity" evidence="10">
    <location>
        <begin position="194"/>
        <end position="208"/>
    </location>
</feature>
<comment type="subcellular location">
    <subcellularLocation>
        <location evidence="1">Cell membrane</location>
        <topology evidence="1">Multi-pass membrane protein</topology>
    </subcellularLocation>
</comment>
<dbReference type="InterPro" id="IPR006153">
    <property type="entry name" value="Cation/H_exchanger_TM"/>
</dbReference>
<proteinExistence type="predicted"/>
<feature type="region of interest" description="Disordered" evidence="10">
    <location>
        <begin position="188"/>
        <end position="247"/>
    </location>
</feature>
<evidence type="ECO:0000256" key="9">
    <source>
        <dbReference type="ARBA" id="ARBA00023201"/>
    </source>
</evidence>
<evidence type="ECO:0000256" key="4">
    <source>
        <dbReference type="ARBA" id="ARBA00022692"/>
    </source>
</evidence>
<evidence type="ECO:0000256" key="2">
    <source>
        <dbReference type="ARBA" id="ARBA00022448"/>
    </source>
</evidence>
<feature type="region of interest" description="Disordered" evidence="10">
    <location>
        <begin position="134"/>
        <end position="163"/>
    </location>
</feature>
<feature type="transmembrane region" description="Helical" evidence="11">
    <location>
        <begin position="82"/>
        <end position="104"/>
    </location>
</feature>
<dbReference type="PANTHER" id="PTHR10110">
    <property type="entry name" value="SODIUM/HYDROGEN EXCHANGER"/>
    <property type="match status" value="1"/>
</dbReference>
<feature type="domain" description="Cation/H+ exchanger transmembrane" evidence="12">
    <location>
        <begin position="4"/>
        <end position="104"/>
    </location>
</feature>
<dbReference type="GO" id="GO:0051453">
    <property type="term" value="P:regulation of intracellular pH"/>
    <property type="evidence" value="ECO:0007669"/>
    <property type="project" value="TreeGrafter"/>
</dbReference>
<dbReference type="Gene3D" id="6.10.140.1330">
    <property type="match status" value="1"/>
</dbReference>
<evidence type="ECO:0000313" key="14">
    <source>
        <dbReference type="Proteomes" id="UP000663792"/>
    </source>
</evidence>
<evidence type="ECO:0000313" key="13">
    <source>
        <dbReference type="EMBL" id="MBM9469391.1"/>
    </source>
</evidence>
<keyword evidence="3" id="KW-1003">Cell membrane</keyword>
<dbReference type="GO" id="GO:0015385">
    <property type="term" value="F:sodium:proton antiporter activity"/>
    <property type="evidence" value="ECO:0007669"/>
    <property type="project" value="InterPro"/>
</dbReference>
<dbReference type="EMBL" id="JAERWK010000026">
    <property type="protein sequence ID" value="MBM9469391.1"/>
    <property type="molecule type" value="Genomic_DNA"/>
</dbReference>
<dbReference type="PANTHER" id="PTHR10110:SF86">
    <property type="entry name" value="SODIUM_HYDROGEN EXCHANGER 7"/>
    <property type="match status" value="1"/>
</dbReference>
<keyword evidence="7" id="KW-0406">Ion transport</keyword>
<keyword evidence="14" id="KW-1185">Reference proteome</keyword>
<keyword evidence="4 11" id="KW-0812">Transmembrane</keyword>
<sequence length="247" mass="25152">MLTAIVPGIPFAAAVTLGAIVAPPDAVAAVAVARRVGLPRRLLTVLEGESLFNDATSLVTPEGGHRGDRRDLGRVGPAIGEFAWAAGGGVLLGLVLGLLLSFVLEGGVFALTGLELRGIVESLDTGIDNVGSTTSRCASGPRCGTGPTGTPPPATSPVGSRSTCSPTCNTTWTRRRCCWSPGPGPSTGTSVNCRPPTTRRGPTATVRPMRPIPPWTTGPRWTTGPSPLPAPRRAVRPGCGRGCGHGG</sequence>
<keyword evidence="9" id="KW-0739">Sodium transport</keyword>
<comment type="caution">
    <text evidence="13">The sequence shown here is derived from an EMBL/GenBank/DDBJ whole genome shotgun (WGS) entry which is preliminary data.</text>
</comment>
<organism evidence="13 14">
    <name type="scientific">Nakamurella leprariae</name>
    <dbReference type="NCBI Taxonomy" id="2803911"/>
    <lineage>
        <taxon>Bacteria</taxon>
        <taxon>Bacillati</taxon>
        <taxon>Actinomycetota</taxon>
        <taxon>Actinomycetes</taxon>
        <taxon>Nakamurellales</taxon>
        <taxon>Nakamurellaceae</taxon>
        <taxon>Nakamurella</taxon>
    </lineage>
</organism>
<evidence type="ECO:0000256" key="3">
    <source>
        <dbReference type="ARBA" id="ARBA00022475"/>
    </source>
</evidence>
<protein>
    <submittedName>
        <fullName evidence="13">Cation:proton antiporter</fullName>
    </submittedName>
</protein>
<keyword evidence="5 11" id="KW-1133">Transmembrane helix</keyword>
<evidence type="ECO:0000256" key="11">
    <source>
        <dbReference type="SAM" id="Phobius"/>
    </source>
</evidence>
<keyword evidence="2" id="KW-0813">Transport</keyword>
<dbReference type="GO" id="GO:0015386">
    <property type="term" value="F:potassium:proton antiporter activity"/>
    <property type="evidence" value="ECO:0007669"/>
    <property type="project" value="TreeGrafter"/>
</dbReference>
<dbReference type="GO" id="GO:0098719">
    <property type="term" value="P:sodium ion import across plasma membrane"/>
    <property type="evidence" value="ECO:0007669"/>
    <property type="project" value="TreeGrafter"/>
</dbReference>
<keyword evidence="8 11" id="KW-0472">Membrane</keyword>
<name>A0A939C138_9ACTN</name>
<gene>
    <name evidence="13" type="ORF">JL106_19055</name>
</gene>
<dbReference type="AlphaFoldDB" id="A0A939C138"/>
<keyword evidence="6" id="KW-0915">Sodium</keyword>
<dbReference type="InterPro" id="IPR018422">
    <property type="entry name" value="Cation/H_exchanger_CPA1"/>
</dbReference>